<feature type="transmembrane region" description="Helical" evidence="6">
    <location>
        <begin position="716"/>
        <end position="742"/>
    </location>
</feature>
<sequence length="845" mass="88230">MSRLLGWVRIAVIDLRGDLRRFVILFACLALGVGTIAAVSSVGAALQAAVARDARVILGGDIEVRQRGSDVSDAQRAAIEALGETARSIDLSARASANDQSLLLDLRAVSDNYPLVGEVVVDPPASLSDLLPPVDGLPGTVVDQGVLDRLGLAVGQNLKIGNADFAIRGVLVSVPDQAAQGFQLGLPAIISDATLADAGLQQQGVLSRFGYKVLLGDTPAVTAMAELDQAFPDSNWDIREPEDAAANLRRFFDLFARFLTLVGLSSLLVGGVGVSNAIAAYISERRSSIATLRSLGATNARIMVHFLTQVMLLAAGGVLLGLLLGAATSLLALPVLSGMLSLDLPPSVDPLSLLAAAAFGFLIAVTFALLPLRGAQRLKPASLFRSSKSDETRLGWRDLVVWQTLVPLVLMLAALAGLAVLSTGAPWLVFWYAVGALVAFALLRVAAWLLQAALRRLPPLPEAKLQQAIRAIHRPGSAAPVVVLSLGLGLALLLMITLLDQSLRAQIDSAVAEDAPAFVLLDMPKDMLPAVQAFAAADPDIDELETIAMLRGSIESVNDTASGDLGALPDDIADMFEGDTALSWASDVPEGSTVTEGEWWPADYDGPPLVSLSTELRDALGLALGDTMRIAIAGRPIEVTIANFRGIDWREGGLSFRLLFSPGIIEAAPQTLMGSIAVADGAEPAVETRLGRAFPTLSFLPVGDALKQIEDILSNLANAVALVGSLAVISGVLVLAGAMTVGRKQREADAVVMKVLGATSRDVILGFLLEYGLLGLLAAAIGAGLGIAAAWSILTFVMDIAFAPNALTIVLVILGAVVSTIATGVLTTWSAMSVRPAKQLRQETV</sequence>
<dbReference type="PANTHER" id="PTHR30287">
    <property type="entry name" value="MEMBRANE COMPONENT OF PREDICTED ABC SUPERFAMILY METABOLITE UPTAKE TRANSPORTER"/>
    <property type="match status" value="1"/>
</dbReference>
<feature type="domain" description="ABC3 transporter permease C-terminal" evidence="7">
    <location>
        <begin position="262"/>
        <end position="376"/>
    </location>
</feature>
<keyword evidence="10" id="KW-1185">Reference proteome</keyword>
<keyword evidence="3 6" id="KW-0812">Transmembrane</keyword>
<feature type="transmembrane region" description="Helical" evidence="6">
    <location>
        <begin position="806"/>
        <end position="832"/>
    </location>
</feature>
<dbReference type="Proteomes" id="UP000595857">
    <property type="component" value="Chromosome"/>
</dbReference>
<evidence type="ECO:0000256" key="5">
    <source>
        <dbReference type="ARBA" id="ARBA00023136"/>
    </source>
</evidence>
<comment type="subcellular location">
    <subcellularLocation>
        <location evidence="1">Cell membrane</location>
        <topology evidence="1">Multi-pass membrane protein</topology>
    </subcellularLocation>
</comment>
<dbReference type="PANTHER" id="PTHR30287:SF1">
    <property type="entry name" value="INNER MEMBRANE PROTEIN"/>
    <property type="match status" value="1"/>
</dbReference>
<feature type="transmembrane region" description="Helical" evidence="6">
    <location>
        <begin position="478"/>
        <end position="499"/>
    </location>
</feature>
<feature type="transmembrane region" description="Helical" evidence="6">
    <location>
        <begin position="21"/>
        <end position="46"/>
    </location>
</feature>
<dbReference type="Pfam" id="PF02687">
    <property type="entry name" value="FtsX"/>
    <property type="match status" value="2"/>
</dbReference>
<keyword evidence="5 6" id="KW-0472">Membrane</keyword>
<evidence type="ECO:0000259" key="7">
    <source>
        <dbReference type="Pfam" id="PF02687"/>
    </source>
</evidence>
<dbReference type="InterPro" id="IPR025857">
    <property type="entry name" value="MacB_PCD"/>
</dbReference>
<evidence type="ECO:0000259" key="8">
    <source>
        <dbReference type="Pfam" id="PF12704"/>
    </source>
</evidence>
<dbReference type="EMBL" id="CP068046">
    <property type="protein sequence ID" value="QQR38378.1"/>
    <property type="molecule type" value="Genomic_DNA"/>
</dbReference>
<dbReference type="Pfam" id="PF12704">
    <property type="entry name" value="MacB_PCD"/>
    <property type="match status" value="1"/>
</dbReference>
<feature type="transmembrane region" description="Helical" evidence="6">
    <location>
        <begin position="399"/>
        <end position="421"/>
    </location>
</feature>
<feature type="transmembrane region" description="Helical" evidence="6">
    <location>
        <begin position="258"/>
        <end position="282"/>
    </location>
</feature>
<dbReference type="RefSeq" id="WP_201630644.1">
    <property type="nucleotide sequence ID" value="NZ_CP068046.1"/>
</dbReference>
<evidence type="ECO:0000256" key="1">
    <source>
        <dbReference type="ARBA" id="ARBA00004651"/>
    </source>
</evidence>
<evidence type="ECO:0000313" key="10">
    <source>
        <dbReference type="Proteomes" id="UP000595857"/>
    </source>
</evidence>
<name>A0ABX7C2F2_9HYPH</name>
<protein>
    <submittedName>
        <fullName evidence="9">FtsX-like permease family protein</fullName>
    </submittedName>
</protein>
<accession>A0ABX7C2F2</accession>
<evidence type="ECO:0000256" key="6">
    <source>
        <dbReference type="SAM" id="Phobius"/>
    </source>
</evidence>
<dbReference type="InterPro" id="IPR038766">
    <property type="entry name" value="Membrane_comp_ABC_pdt"/>
</dbReference>
<evidence type="ECO:0000256" key="3">
    <source>
        <dbReference type="ARBA" id="ARBA00022692"/>
    </source>
</evidence>
<feature type="domain" description="MacB-like periplasmic core" evidence="8">
    <location>
        <begin position="27"/>
        <end position="194"/>
    </location>
</feature>
<evidence type="ECO:0000256" key="2">
    <source>
        <dbReference type="ARBA" id="ARBA00022475"/>
    </source>
</evidence>
<dbReference type="InterPro" id="IPR003838">
    <property type="entry name" value="ABC3_permease_C"/>
</dbReference>
<feature type="transmembrane region" description="Helical" evidence="6">
    <location>
        <begin position="427"/>
        <end position="450"/>
    </location>
</feature>
<organism evidence="9 10">
    <name type="scientific">Devosia rhizoryzae</name>
    <dbReference type="NCBI Taxonomy" id="2774137"/>
    <lineage>
        <taxon>Bacteria</taxon>
        <taxon>Pseudomonadati</taxon>
        <taxon>Pseudomonadota</taxon>
        <taxon>Alphaproteobacteria</taxon>
        <taxon>Hyphomicrobiales</taxon>
        <taxon>Devosiaceae</taxon>
        <taxon>Devosia</taxon>
    </lineage>
</organism>
<feature type="transmembrane region" description="Helical" evidence="6">
    <location>
        <begin position="303"/>
        <end position="331"/>
    </location>
</feature>
<proteinExistence type="predicted"/>
<keyword evidence="2" id="KW-1003">Cell membrane</keyword>
<feature type="domain" description="ABC3 transporter permease C-terminal" evidence="7">
    <location>
        <begin position="723"/>
        <end position="833"/>
    </location>
</feature>
<evidence type="ECO:0000313" key="9">
    <source>
        <dbReference type="EMBL" id="QQR38378.1"/>
    </source>
</evidence>
<gene>
    <name evidence="9" type="ORF">JI748_11360</name>
</gene>
<keyword evidence="4 6" id="KW-1133">Transmembrane helix</keyword>
<feature type="transmembrane region" description="Helical" evidence="6">
    <location>
        <begin position="351"/>
        <end position="372"/>
    </location>
</feature>
<reference evidence="9 10" key="1">
    <citation type="submission" date="2021-01" db="EMBL/GenBank/DDBJ databases">
        <title>Genome seq and assembly of Devosia sp. LEGU1.</title>
        <authorList>
            <person name="Chhetri G."/>
        </authorList>
    </citation>
    <scope>NUCLEOTIDE SEQUENCE [LARGE SCALE GENOMIC DNA]</scope>
    <source>
        <strain evidence="9 10">LEGU1</strain>
    </source>
</reference>
<feature type="transmembrane region" description="Helical" evidence="6">
    <location>
        <begin position="763"/>
        <end position="794"/>
    </location>
</feature>
<evidence type="ECO:0000256" key="4">
    <source>
        <dbReference type="ARBA" id="ARBA00022989"/>
    </source>
</evidence>